<evidence type="ECO:0000313" key="2">
    <source>
        <dbReference type="EMBL" id="SVD14500.1"/>
    </source>
</evidence>
<gene>
    <name evidence="2" type="ORF">METZ01_LOCUS367354</name>
</gene>
<proteinExistence type="predicted"/>
<feature type="compositionally biased region" description="Basic residues" evidence="1">
    <location>
        <begin position="1"/>
        <end position="20"/>
    </location>
</feature>
<evidence type="ECO:0000256" key="1">
    <source>
        <dbReference type="SAM" id="MobiDB-lite"/>
    </source>
</evidence>
<organism evidence="2">
    <name type="scientific">marine metagenome</name>
    <dbReference type="NCBI Taxonomy" id="408172"/>
    <lineage>
        <taxon>unclassified sequences</taxon>
        <taxon>metagenomes</taxon>
        <taxon>ecological metagenomes</taxon>
    </lineage>
</organism>
<feature type="region of interest" description="Disordered" evidence="1">
    <location>
        <begin position="1"/>
        <end position="30"/>
    </location>
</feature>
<name>A0A382SX14_9ZZZZ</name>
<feature type="non-terminal residue" evidence="2">
    <location>
        <position position="1"/>
    </location>
</feature>
<dbReference type="EMBL" id="UINC01132285">
    <property type="protein sequence ID" value="SVD14500.1"/>
    <property type="molecule type" value="Genomic_DNA"/>
</dbReference>
<reference evidence="2" key="1">
    <citation type="submission" date="2018-05" db="EMBL/GenBank/DDBJ databases">
        <authorList>
            <person name="Lanie J.A."/>
            <person name="Ng W.-L."/>
            <person name="Kazmierczak K.M."/>
            <person name="Andrzejewski T.M."/>
            <person name="Davidsen T.M."/>
            <person name="Wayne K.J."/>
            <person name="Tettelin H."/>
            <person name="Glass J.I."/>
            <person name="Rusch D."/>
            <person name="Podicherti R."/>
            <person name="Tsui H.-C.T."/>
            <person name="Winkler M.E."/>
        </authorList>
    </citation>
    <scope>NUCLEOTIDE SEQUENCE</scope>
</reference>
<sequence length="30" mass="3730">DKNLRKKIDKKKTKNKKKQRDYKQSNLLIE</sequence>
<dbReference type="AlphaFoldDB" id="A0A382SX14"/>
<protein>
    <submittedName>
        <fullName evidence="2">Uncharacterized protein</fullName>
    </submittedName>
</protein>
<accession>A0A382SX14</accession>